<evidence type="ECO:0000313" key="3">
    <source>
        <dbReference type="Proteomes" id="UP000076761"/>
    </source>
</evidence>
<keyword evidence="1" id="KW-0472">Membrane</keyword>
<evidence type="ECO:0000313" key="2">
    <source>
        <dbReference type="EMBL" id="KZT25767.1"/>
    </source>
</evidence>
<gene>
    <name evidence="2" type="ORF">NEOLEDRAFT_1133302</name>
</gene>
<proteinExistence type="predicted"/>
<keyword evidence="1" id="KW-0812">Transmembrane</keyword>
<reference evidence="2 3" key="1">
    <citation type="journal article" date="2016" name="Mol. Biol. Evol.">
        <title>Comparative Genomics of Early-Diverging Mushroom-Forming Fungi Provides Insights into the Origins of Lignocellulose Decay Capabilities.</title>
        <authorList>
            <person name="Nagy L.G."/>
            <person name="Riley R."/>
            <person name="Tritt A."/>
            <person name="Adam C."/>
            <person name="Daum C."/>
            <person name="Floudas D."/>
            <person name="Sun H."/>
            <person name="Yadav J.S."/>
            <person name="Pangilinan J."/>
            <person name="Larsson K.H."/>
            <person name="Matsuura K."/>
            <person name="Barry K."/>
            <person name="Labutti K."/>
            <person name="Kuo R."/>
            <person name="Ohm R.A."/>
            <person name="Bhattacharya S.S."/>
            <person name="Shirouzu T."/>
            <person name="Yoshinaga Y."/>
            <person name="Martin F.M."/>
            <person name="Grigoriev I.V."/>
            <person name="Hibbett D.S."/>
        </authorList>
    </citation>
    <scope>NUCLEOTIDE SEQUENCE [LARGE SCALE GENOMIC DNA]</scope>
    <source>
        <strain evidence="2 3">HHB14362 ss-1</strain>
    </source>
</reference>
<dbReference type="EMBL" id="KV425570">
    <property type="protein sequence ID" value="KZT25767.1"/>
    <property type="molecule type" value="Genomic_DNA"/>
</dbReference>
<sequence length="62" mass="7121">MDTVPWAPTHIAYGPWQANIDRCMHLYTSRIDELSSNGGYVLVYAHVALFPNLLVRRFARIC</sequence>
<dbReference type="Proteomes" id="UP000076761">
    <property type="component" value="Unassembled WGS sequence"/>
</dbReference>
<protein>
    <submittedName>
        <fullName evidence="2">Uncharacterized protein</fullName>
    </submittedName>
</protein>
<dbReference type="AlphaFoldDB" id="A0A165SW56"/>
<organism evidence="2 3">
    <name type="scientific">Neolentinus lepideus HHB14362 ss-1</name>
    <dbReference type="NCBI Taxonomy" id="1314782"/>
    <lineage>
        <taxon>Eukaryota</taxon>
        <taxon>Fungi</taxon>
        <taxon>Dikarya</taxon>
        <taxon>Basidiomycota</taxon>
        <taxon>Agaricomycotina</taxon>
        <taxon>Agaricomycetes</taxon>
        <taxon>Gloeophyllales</taxon>
        <taxon>Gloeophyllaceae</taxon>
        <taxon>Neolentinus</taxon>
    </lineage>
</organism>
<name>A0A165SW56_9AGAM</name>
<feature type="transmembrane region" description="Helical" evidence="1">
    <location>
        <begin position="38"/>
        <end position="55"/>
    </location>
</feature>
<keyword evidence="1" id="KW-1133">Transmembrane helix</keyword>
<evidence type="ECO:0000256" key="1">
    <source>
        <dbReference type="SAM" id="Phobius"/>
    </source>
</evidence>
<dbReference type="InParanoid" id="A0A165SW56"/>
<accession>A0A165SW56</accession>
<keyword evidence="3" id="KW-1185">Reference proteome</keyword>